<feature type="signal peptide" evidence="2">
    <location>
        <begin position="1"/>
        <end position="18"/>
    </location>
</feature>
<dbReference type="InterPro" id="IPR010427">
    <property type="entry name" value="DUF1023"/>
</dbReference>
<evidence type="ECO:0000313" key="4">
    <source>
        <dbReference type="EMBL" id="AXI77442.1"/>
    </source>
</evidence>
<gene>
    <name evidence="4" type="ORF">C7M71_008305</name>
</gene>
<feature type="region of interest" description="Disordered" evidence="1">
    <location>
        <begin position="35"/>
        <end position="59"/>
    </location>
</feature>
<feature type="chain" id="PRO_5038632946" description="DUF1023 domain-containing protein" evidence="2">
    <location>
        <begin position="19"/>
        <end position="395"/>
    </location>
</feature>
<feature type="domain" description="DUF1023" evidence="3">
    <location>
        <begin position="154"/>
        <end position="341"/>
    </location>
</feature>
<name>A0A345SUN7_9ACTN</name>
<evidence type="ECO:0000259" key="3">
    <source>
        <dbReference type="Pfam" id="PF06259"/>
    </source>
</evidence>
<proteinExistence type="predicted"/>
<evidence type="ECO:0000256" key="2">
    <source>
        <dbReference type="SAM" id="SignalP"/>
    </source>
</evidence>
<dbReference type="EMBL" id="CP031264">
    <property type="protein sequence ID" value="AXI77442.1"/>
    <property type="molecule type" value="Genomic_DNA"/>
</dbReference>
<dbReference type="Pfam" id="PF06259">
    <property type="entry name" value="Abhydrolase_8"/>
    <property type="match status" value="1"/>
</dbReference>
<protein>
    <recommendedName>
        <fullName evidence="3">DUF1023 domain-containing protein</fullName>
    </recommendedName>
</protein>
<organism evidence="4 5">
    <name type="scientific">Peterkaempfera bronchialis</name>
    <dbReference type="NCBI Taxonomy" id="2126346"/>
    <lineage>
        <taxon>Bacteria</taxon>
        <taxon>Bacillati</taxon>
        <taxon>Actinomycetota</taxon>
        <taxon>Actinomycetes</taxon>
        <taxon>Kitasatosporales</taxon>
        <taxon>Streptomycetaceae</taxon>
        <taxon>Peterkaempfera</taxon>
    </lineage>
</organism>
<evidence type="ECO:0000313" key="5">
    <source>
        <dbReference type="Proteomes" id="UP000249340"/>
    </source>
</evidence>
<dbReference type="RefSeq" id="WP_114914255.1">
    <property type="nucleotide sequence ID" value="NZ_CP031264.1"/>
</dbReference>
<keyword evidence="5" id="KW-1185">Reference proteome</keyword>
<reference evidence="5" key="1">
    <citation type="submission" date="2018-07" db="EMBL/GenBank/DDBJ databases">
        <title>Streptacidiphilus bronchialis DSM 106435 chromosome.</title>
        <authorList>
            <person name="Batra D."/>
            <person name="Gulvik C.A."/>
        </authorList>
    </citation>
    <scope>NUCLEOTIDE SEQUENCE [LARGE SCALE GENOMIC DNA]</scope>
    <source>
        <strain evidence="5">DSM 106435</strain>
    </source>
</reference>
<dbReference type="AlphaFoldDB" id="A0A345SUN7"/>
<dbReference type="OrthoDB" id="5170249at2"/>
<sequence>MRLKRLVTAVLATVAVLADTGAAAGGAVVAGEQVPITAPPPGSGDWNQQRFGGQAPPDPASAAPAVVAAFFGGLPEVERQLLVARFPLVVGNLDGAPPGLRYRANAVALATEQRRELAVAADPGRPARERASAADRAAVCRRLLHPGRRILAFDPRGRGLVTEVYGDLAAAQRIAVLIPGADADLGHFDRRQDPLRSPAGMARALRAEEERQAPAARTAVIAWVGYTTPVGLGPDTATARLADAAAPRLGRLLAGLAATTRRPAAPPTLLCHSYGSVVCGVAAPHIHRARPTGVDPTGLTDAVVFGSPGLGVDHADQLGAGVRLWAARNPSDWIGDVPYVEIAGLGHGADPVDPAFGARVVSSAGATGHAGYLAPGTASLRNFAAIALGRYGNVN</sequence>
<accession>A0A345SUN7</accession>
<dbReference type="KEGG" id="stri:C7M71_008305"/>
<dbReference type="Proteomes" id="UP000249340">
    <property type="component" value="Chromosome"/>
</dbReference>
<evidence type="ECO:0000256" key="1">
    <source>
        <dbReference type="SAM" id="MobiDB-lite"/>
    </source>
</evidence>
<keyword evidence="2" id="KW-0732">Signal</keyword>